<reference evidence="2 3" key="1">
    <citation type="journal article" date="2016" name="BMC Genomics">
        <title>Comparative genomics reveals Cyclospora cayetanensis possesses coccidia-like metabolism and invasion components but unique surface antigens.</title>
        <authorList>
            <person name="Liu S."/>
            <person name="Wang L."/>
            <person name="Zheng H."/>
            <person name="Xu Z."/>
            <person name="Roellig D.M."/>
            <person name="Li N."/>
            <person name="Frace M.A."/>
            <person name="Tang K."/>
            <person name="Arrowood M.J."/>
            <person name="Moss D.M."/>
            <person name="Zhang L."/>
            <person name="Feng Y."/>
            <person name="Xiao L."/>
        </authorList>
    </citation>
    <scope>NUCLEOTIDE SEQUENCE [LARGE SCALE GENOMIC DNA]</scope>
    <source>
        <strain evidence="2 3">CHN_HEN01</strain>
    </source>
</reference>
<sequence length="148" mass="16256">MGRKGILGAAAQTLVYPAAHRQHILRGETGSSWLGSHPQASWGPHASFTQTPCTISAVKRTYRVFLRHENGEASYGRRSSRRAALAPHSHDTDPVKTSDPPLQQQAQSNCMHTARLSQSKEAFKGSHGFPPHTILRGKAAFHEARQDQ</sequence>
<proteinExistence type="predicted"/>
<gene>
    <name evidence="2" type="ORF">cyc_04377</name>
</gene>
<keyword evidence="3" id="KW-1185">Reference proteome</keyword>
<evidence type="ECO:0000313" key="2">
    <source>
        <dbReference type="EMBL" id="OEH74167.1"/>
    </source>
</evidence>
<evidence type="ECO:0000313" key="3">
    <source>
        <dbReference type="Proteomes" id="UP000095192"/>
    </source>
</evidence>
<dbReference type="AlphaFoldDB" id="A0A1D3CSJ7"/>
<evidence type="ECO:0000256" key="1">
    <source>
        <dbReference type="SAM" id="MobiDB-lite"/>
    </source>
</evidence>
<feature type="region of interest" description="Disordered" evidence="1">
    <location>
        <begin position="69"/>
        <end position="148"/>
    </location>
</feature>
<dbReference type="EMBL" id="JROU02002101">
    <property type="protein sequence ID" value="OEH74167.1"/>
    <property type="molecule type" value="Genomic_DNA"/>
</dbReference>
<accession>A0A1D3CSJ7</accession>
<dbReference type="Proteomes" id="UP000095192">
    <property type="component" value="Unassembled WGS sequence"/>
</dbReference>
<dbReference type="InParanoid" id="A0A1D3CSJ7"/>
<protein>
    <submittedName>
        <fullName evidence="2">Uncharacterized protein</fullName>
    </submittedName>
</protein>
<name>A0A1D3CSJ7_9EIME</name>
<comment type="caution">
    <text evidence="2">The sequence shown here is derived from an EMBL/GenBank/DDBJ whole genome shotgun (WGS) entry which is preliminary data.</text>
</comment>
<feature type="compositionally biased region" description="Low complexity" evidence="1">
    <location>
        <begin position="73"/>
        <end position="87"/>
    </location>
</feature>
<feature type="compositionally biased region" description="Polar residues" evidence="1">
    <location>
        <begin position="100"/>
        <end position="120"/>
    </location>
</feature>
<organism evidence="2 3">
    <name type="scientific">Cyclospora cayetanensis</name>
    <dbReference type="NCBI Taxonomy" id="88456"/>
    <lineage>
        <taxon>Eukaryota</taxon>
        <taxon>Sar</taxon>
        <taxon>Alveolata</taxon>
        <taxon>Apicomplexa</taxon>
        <taxon>Conoidasida</taxon>
        <taxon>Coccidia</taxon>
        <taxon>Eucoccidiorida</taxon>
        <taxon>Eimeriorina</taxon>
        <taxon>Eimeriidae</taxon>
        <taxon>Cyclospora</taxon>
    </lineage>
</organism>
<dbReference type="VEuPathDB" id="ToxoDB:cyc_04377"/>